<evidence type="ECO:0000313" key="2">
    <source>
        <dbReference type="Proteomes" id="UP000787419"/>
    </source>
</evidence>
<evidence type="ECO:0000313" key="1">
    <source>
        <dbReference type="EMBL" id="MBF1446587.1"/>
    </source>
</evidence>
<dbReference type="Proteomes" id="UP000787419">
    <property type="component" value="Unassembled WGS sequence"/>
</dbReference>
<dbReference type="AlphaFoldDB" id="A0A9D5WZ93"/>
<comment type="caution">
    <text evidence="1">The sequence shown here is derived from an EMBL/GenBank/DDBJ whole genome shotgun (WGS) entry which is preliminary data.</text>
</comment>
<accession>A0A9D5WZ93</accession>
<gene>
    <name evidence="1" type="ORF">HXN55_04250</name>
</gene>
<organism evidence="1 2">
    <name type="scientific">Prevotella nigrescens</name>
    <dbReference type="NCBI Taxonomy" id="28133"/>
    <lineage>
        <taxon>Bacteria</taxon>
        <taxon>Pseudomonadati</taxon>
        <taxon>Bacteroidota</taxon>
        <taxon>Bacteroidia</taxon>
        <taxon>Bacteroidales</taxon>
        <taxon>Prevotellaceae</taxon>
        <taxon>Prevotella</taxon>
    </lineage>
</organism>
<protein>
    <submittedName>
        <fullName evidence="1">Uncharacterized protein</fullName>
    </submittedName>
</protein>
<sequence length="318" mass="36198">MDTINEFLKTPFFEKSDTENLNIDTGRVQKLNRLFAGYDYKPATMHLLPRVKRNQIWSIKNEYMDFEGHLQKAIHPFMVLVSSDPELLDNETEFVRVFPISPFVEKASSNDIICSDTSIVGFPFLIESWNGQPVLTEILDKYVTNYIVDKNITEEDHDTSSDFQAIEISNAKFLNHSILAYMSDASRSKVFSFSIDINYGGNTKSLHMPILNVANPKLIALRENEEYAVAAKSGCVLTENDCIEFSNADLPFRLEIRKKSGSYLLTVIPQIEITLTNSCNEEICGNKNAERIVFSNLKKGLYEIKTPLSNEILTIRIK</sequence>
<dbReference type="EMBL" id="JABZTM010000033">
    <property type="protein sequence ID" value="MBF1446587.1"/>
    <property type="molecule type" value="Genomic_DNA"/>
</dbReference>
<dbReference type="RefSeq" id="WP_278489653.1">
    <property type="nucleotide sequence ID" value="NZ_JABZTM010000033.1"/>
</dbReference>
<name>A0A9D5WZ93_9BACT</name>
<proteinExistence type="predicted"/>
<reference evidence="1" key="1">
    <citation type="submission" date="2020-04" db="EMBL/GenBank/DDBJ databases">
        <title>Deep metagenomics examines the oral microbiome during advanced dental caries in children, revealing novel taxa and co-occurrences with host molecules.</title>
        <authorList>
            <person name="Baker J.L."/>
            <person name="Morton J.T."/>
            <person name="Dinis M."/>
            <person name="Alvarez R."/>
            <person name="Tran N.C."/>
            <person name="Knight R."/>
            <person name="Edlund A."/>
        </authorList>
    </citation>
    <scope>NUCLEOTIDE SEQUENCE</scope>
    <source>
        <strain evidence="1">JCVI_32_bin.50</strain>
    </source>
</reference>